<gene>
    <name evidence="10" type="ORF">F889_01532</name>
</gene>
<reference evidence="10 11" key="1">
    <citation type="submission" date="2013-02" db="EMBL/GenBank/DDBJ databases">
        <title>The Genome Sequence of Acinetobacter sp. NIPH 1859.</title>
        <authorList>
            <consortium name="The Broad Institute Genome Sequencing Platform"/>
            <consortium name="The Broad Institute Genome Sequencing Center for Infectious Disease"/>
            <person name="Cerqueira G."/>
            <person name="Feldgarden M."/>
            <person name="Courvalin P."/>
            <person name="Perichon B."/>
            <person name="Grillot-Courvalin C."/>
            <person name="Clermont D."/>
            <person name="Rocha E."/>
            <person name="Yoon E.-J."/>
            <person name="Nemec A."/>
            <person name="Walker B."/>
            <person name="Young S.K."/>
            <person name="Zeng Q."/>
            <person name="Gargeya S."/>
            <person name="Fitzgerald M."/>
            <person name="Haas B."/>
            <person name="Abouelleil A."/>
            <person name="Alvarado L."/>
            <person name="Arachchi H.M."/>
            <person name="Berlin A.M."/>
            <person name="Chapman S.B."/>
            <person name="Dewar J."/>
            <person name="Goldberg J."/>
            <person name="Griggs A."/>
            <person name="Gujja S."/>
            <person name="Hansen M."/>
            <person name="Howarth C."/>
            <person name="Imamovic A."/>
            <person name="Larimer J."/>
            <person name="McCowan C."/>
            <person name="Murphy C."/>
            <person name="Neiman D."/>
            <person name="Pearson M."/>
            <person name="Priest M."/>
            <person name="Roberts A."/>
            <person name="Saif S."/>
            <person name="Shea T."/>
            <person name="Sisk P."/>
            <person name="Sykes S."/>
            <person name="Wortman J."/>
            <person name="Nusbaum C."/>
            <person name="Birren B."/>
        </authorList>
    </citation>
    <scope>NUCLEOTIDE SEQUENCE [LARGE SCALE GENOMIC DNA]</scope>
    <source>
        <strain evidence="10 11">NIPH 1859</strain>
    </source>
</reference>
<dbReference type="GO" id="GO:0008270">
    <property type="term" value="F:zinc ion binding"/>
    <property type="evidence" value="ECO:0007669"/>
    <property type="project" value="TreeGrafter"/>
</dbReference>
<dbReference type="Proteomes" id="UP000013009">
    <property type="component" value="Unassembled WGS sequence"/>
</dbReference>
<dbReference type="GO" id="GO:0008235">
    <property type="term" value="F:metalloexopeptidase activity"/>
    <property type="evidence" value="ECO:0007669"/>
    <property type="project" value="TreeGrafter"/>
</dbReference>
<dbReference type="InterPro" id="IPR028090">
    <property type="entry name" value="JAB_dom_prok"/>
</dbReference>
<keyword evidence="2" id="KW-0645">Protease</keyword>
<proteinExistence type="inferred from homology"/>
<evidence type="ECO:0000259" key="9">
    <source>
        <dbReference type="Pfam" id="PF14464"/>
    </source>
</evidence>
<dbReference type="PATRIC" id="fig|1217695.3.peg.1488"/>
<evidence type="ECO:0000313" key="10">
    <source>
        <dbReference type="EMBL" id="ENX34892.1"/>
    </source>
</evidence>
<feature type="domain" description="NlpC/P60" evidence="8">
    <location>
        <begin position="115"/>
        <end position="243"/>
    </location>
</feature>
<keyword evidence="6" id="KW-0862">Zinc</keyword>
<dbReference type="SUPFAM" id="SSF54001">
    <property type="entry name" value="Cysteine proteinases"/>
    <property type="match status" value="1"/>
</dbReference>
<evidence type="ECO:0000256" key="5">
    <source>
        <dbReference type="ARBA" id="ARBA00022807"/>
    </source>
</evidence>
<keyword evidence="5" id="KW-0788">Thiol protease</keyword>
<keyword evidence="7" id="KW-0482">Metalloprotease</keyword>
<feature type="domain" description="JAB" evidence="9">
    <location>
        <begin position="7"/>
        <end position="94"/>
    </location>
</feature>
<evidence type="ECO:0000259" key="8">
    <source>
        <dbReference type="Pfam" id="PF00877"/>
    </source>
</evidence>
<evidence type="ECO:0008006" key="12">
    <source>
        <dbReference type="Google" id="ProtNLM"/>
    </source>
</evidence>
<dbReference type="RefSeq" id="WP_005272268.1">
    <property type="nucleotide sequence ID" value="NZ_KB850194.1"/>
</dbReference>
<accession>N9R6W6</accession>
<dbReference type="PANTHER" id="PTHR34858:SF1">
    <property type="entry name" value="CYSO-CYSTEINE PEPTIDASE"/>
    <property type="match status" value="1"/>
</dbReference>
<dbReference type="Pfam" id="PF00877">
    <property type="entry name" value="NLPC_P60"/>
    <property type="match status" value="1"/>
</dbReference>
<dbReference type="SUPFAM" id="SSF102712">
    <property type="entry name" value="JAB1/MPN domain"/>
    <property type="match status" value="1"/>
</dbReference>
<dbReference type="Gene3D" id="3.40.140.10">
    <property type="entry name" value="Cytidine Deaminase, domain 2"/>
    <property type="match status" value="1"/>
</dbReference>
<evidence type="ECO:0000256" key="7">
    <source>
        <dbReference type="ARBA" id="ARBA00023049"/>
    </source>
</evidence>
<evidence type="ECO:0000256" key="3">
    <source>
        <dbReference type="ARBA" id="ARBA00022723"/>
    </source>
</evidence>
<dbReference type="OrthoDB" id="1494599at2"/>
<dbReference type="HOGENOM" id="CLU_071796_0_1_6"/>
<dbReference type="GO" id="GO:0008234">
    <property type="term" value="F:cysteine-type peptidase activity"/>
    <property type="evidence" value="ECO:0007669"/>
    <property type="project" value="UniProtKB-KW"/>
</dbReference>
<dbReference type="InterPro" id="IPR000064">
    <property type="entry name" value="NLP_P60_dom"/>
</dbReference>
<keyword evidence="4" id="KW-0378">Hydrolase</keyword>
<sequence length="249" mass="28815">MKLTLKLKKAIQSHAMESYPRESCGVIVNREYLPCRNIAESNDQFEIHPVDIAAAEEKGEIEAIVHSHPNSTATASELDLKQIEIHGKPWVICSYPDIDFQVYKPNGYSAPLVGRNYFHGWQDCYSLICDFYKRELGIALMDFERVDAWWEDPGHASLYLENYQNTGFYEVDVPQYGDMIICRVGRTEHPNHAVIWLGDKGKLQSEETEPCFGSSLILHHPYGRKSVREIYGKQWLDRTEKILRHKRVK</sequence>
<dbReference type="Pfam" id="PF14464">
    <property type="entry name" value="Prok-JAB"/>
    <property type="match status" value="1"/>
</dbReference>
<comment type="similarity">
    <text evidence="1">Belongs to the peptidase C40 family.</text>
</comment>
<evidence type="ECO:0000256" key="1">
    <source>
        <dbReference type="ARBA" id="ARBA00007074"/>
    </source>
</evidence>
<evidence type="ECO:0000313" key="11">
    <source>
        <dbReference type="Proteomes" id="UP000013009"/>
    </source>
</evidence>
<evidence type="ECO:0000256" key="6">
    <source>
        <dbReference type="ARBA" id="ARBA00022833"/>
    </source>
</evidence>
<dbReference type="CDD" id="cd08073">
    <property type="entry name" value="MPN_NLPC_P60"/>
    <property type="match status" value="1"/>
</dbReference>
<protein>
    <recommendedName>
        <fullName evidence="12">Phage tail protein</fullName>
    </recommendedName>
</protein>
<dbReference type="GO" id="GO:0006508">
    <property type="term" value="P:proteolysis"/>
    <property type="evidence" value="ECO:0007669"/>
    <property type="project" value="UniProtKB-KW"/>
</dbReference>
<organism evidence="10 11">
    <name type="scientific">Acinetobacter colistiniresistens</name>
    <dbReference type="NCBI Taxonomy" id="280145"/>
    <lineage>
        <taxon>Bacteria</taxon>
        <taxon>Pseudomonadati</taxon>
        <taxon>Pseudomonadota</taxon>
        <taxon>Gammaproteobacteria</taxon>
        <taxon>Moraxellales</taxon>
        <taxon>Moraxellaceae</taxon>
        <taxon>Acinetobacter</taxon>
    </lineage>
</organism>
<keyword evidence="11" id="KW-1185">Reference proteome</keyword>
<dbReference type="AlphaFoldDB" id="N9R6W6"/>
<evidence type="ECO:0000256" key="2">
    <source>
        <dbReference type="ARBA" id="ARBA00022670"/>
    </source>
</evidence>
<comment type="caution">
    <text evidence="10">The sequence shown here is derived from an EMBL/GenBank/DDBJ whole genome shotgun (WGS) entry which is preliminary data.</text>
</comment>
<name>N9R6W6_9GAMM</name>
<evidence type="ECO:0000256" key="4">
    <source>
        <dbReference type="ARBA" id="ARBA00022801"/>
    </source>
</evidence>
<dbReference type="PANTHER" id="PTHR34858">
    <property type="entry name" value="CYSO-CYSTEINE PEPTIDASE"/>
    <property type="match status" value="1"/>
</dbReference>
<dbReference type="EMBL" id="APRZ01000014">
    <property type="protein sequence ID" value="ENX34892.1"/>
    <property type="molecule type" value="Genomic_DNA"/>
</dbReference>
<dbReference type="InterPro" id="IPR038765">
    <property type="entry name" value="Papain-like_cys_pep_sf"/>
</dbReference>
<dbReference type="InterPro" id="IPR051929">
    <property type="entry name" value="VirAsm_ModProt"/>
</dbReference>
<keyword evidence="3" id="KW-0479">Metal-binding</keyword>